<evidence type="ECO:0000313" key="2">
    <source>
        <dbReference type="Proteomes" id="UP000324585"/>
    </source>
</evidence>
<accession>A0A5J4Z8I8</accession>
<keyword evidence="2" id="KW-1185">Reference proteome</keyword>
<sequence length="136" mass="15286">MDTPLSSQLSVTALGRRAEQVRIESAELEHGSVCLRVWDAFGIGRARVGWSGDAFWEQKRATGCTEMRVLLHLKSLEGFRLTSKDGTCLYAHPPPREHAQAPRAEDNPVEVSIPVDILVQADPQGEFIMEYVDYYR</sequence>
<name>A0A5J4Z8I8_PORPP</name>
<evidence type="ECO:0000313" key="1">
    <source>
        <dbReference type="EMBL" id="KAA8499294.1"/>
    </source>
</evidence>
<proteinExistence type="predicted"/>
<protein>
    <submittedName>
        <fullName evidence="1">Uncharacterized protein</fullName>
    </submittedName>
</protein>
<gene>
    <name evidence="1" type="ORF">FVE85_6879</name>
</gene>
<dbReference type="EMBL" id="VRMN01000001">
    <property type="protein sequence ID" value="KAA8499294.1"/>
    <property type="molecule type" value="Genomic_DNA"/>
</dbReference>
<organism evidence="1 2">
    <name type="scientific">Porphyridium purpureum</name>
    <name type="common">Red alga</name>
    <name type="synonym">Porphyridium cruentum</name>
    <dbReference type="NCBI Taxonomy" id="35688"/>
    <lineage>
        <taxon>Eukaryota</taxon>
        <taxon>Rhodophyta</taxon>
        <taxon>Bangiophyceae</taxon>
        <taxon>Porphyridiales</taxon>
        <taxon>Porphyridiaceae</taxon>
        <taxon>Porphyridium</taxon>
    </lineage>
</organism>
<reference evidence="2" key="1">
    <citation type="journal article" date="2019" name="Nat. Commun.">
        <title>Expansion of phycobilisome linker gene families in mesophilic red algae.</title>
        <authorList>
            <person name="Lee J."/>
            <person name="Kim D."/>
            <person name="Bhattacharya D."/>
            <person name="Yoon H.S."/>
        </authorList>
    </citation>
    <scope>NUCLEOTIDE SEQUENCE [LARGE SCALE GENOMIC DNA]</scope>
    <source>
        <strain evidence="2">CCMP 1328</strain>
    </source>
</reference>
<dbReference type="AlphaFoldDB" id="A0A5J4Z8I8"/>
<dbReference type="Proteomes" id="UP000324585">
    <property type="component" value="Unassembled WGS sequence"/>
</dbReference>
<comment type="caution">
    <text evidence="1">The sequence shown here is derived from an EMBL/GenBank/DDBJ whole genome shotgun (WGS) entry which is preliminary data.</text>
</comment>